<reference evidence="1" key="1">
    <citation type="submission" date="2021-02" db="EMBL/GenBank/DDBJ databases">
        <authorList>
            <person name="Nowell W R."/>
        </authorList>
    </citation>
    <scope>NUCLEOTIDE SEQUENCE</scope>
</reference>
<protein>
    <recommendedName>
        <fullName evidence="3">Reverse transcriptase</fullName>
    </recommendedName>
</protein>
<organism evidence="1 2">
    <name type="scientific">Rotaria magnacalcarata</name>
    <dbReference type="NCBI Taxonomy" id="392030"/>
    <lineage>
        <taxon>Eukaryota</taxon>
        <taxon>Metazoa</taxon>
        <taxon>Spiralia</taxon>
        <taxon>Gnathifera</taxon>
        <taxon>Rotifera</taxon>
        <taxon>Eurotatoria</taxon>
        <taxon>Bdelloidea</taxon>
        <taxon>Philodinida</taxon>
        <taxon>Philodinidae</taxon>
        <taxon>Rotaria</taxon>
    </lineage>
</organism>
<keyword evidence="2" id="KW-1185">Reference proteome</keyword>
<evidence type="ECO:0000313" key="1">
    <source>
        <dbReference type="EMBL" id="CAF4730431.1"/>
    </source>
</evidence>
<evidence type="ECO:0008006" key="3">
    <source>
        <dbReference type="Google" id="ProtNLM"/>
    </source>
</evidence>
<comment type="caution">
    <text evidence="1">The sequence shown here is derived from an EMBL/GenBank/DDBJ whole genome shotgun (WGS) entry which is preliminary data.</text>
</comment>
<gene>
    <name evidence="1" type="ORF">OVN521_LOCUS49417</name>
</gene>
<feature type="non-terminal residue" evidence="1">
    <location>
        <position position="1"/>
    </location>
</feature>
<sequence length="71" mass="8314">YQMPDKFKDVRIILLAKKDAICPPEQTRPISLIDSFLKIHERLYLNRFMTILENKGLIPESQSGFLPGRRL</sequence>
<dbReference type="AlphaFoldDB" id="A0A821K8E5"/>
<dbReference type="EMBL" id="CAJOBG010108160">
    <property type="protein sequence ID" value="CAF4730431.1"/>
    <property type="molecule type" value="Genomic_DNA"/>
</dbReference>
<evidence type="ECO:0000313" key="2">
    <source>
        <dbReference type="Proteomes" id="UP000663866"/>
    </source>
</evidence>
<proteinExistence type="predicted"/>
<name>A0A821K8E5_9BILA</name>
<accession>A0A821K8E5</accession>
<dbReference type="Proteomes" id="UP000663866">
    <property type="component" value="Unassembled WGS sequence"/>
</dbReference>